<protein>
    <recommendedName>
        <fullName evidence="3">ribonuclease H</fullName>
        <ecNumber evidence="3">3.1.26.4</ecNumber>
    </recommendedName>
</protein>
<dbReference type="Gene3D" id="3.30.420.10">
    <property type="entry name" value="Ribonuclease H-like superfamily/Ribonuclease H"/>
    <property type="match status" value="1"/>
</dbReference>
<dbReference type="GO" id="GO:0043137">
    <property type="term" value="P:DNA replication, removal of RNA primer"/>
    <property type="evidence" value="ECO:0007669"/>
    <property type="project" value="TreeGrafter"/>
</dbReference>
<evidence type="ECO:0000313" key="10">
    <source>
        <dbReference type="Proteomes" id="UP000887159"/>
    </source>
</evidence>
<dbReference type="GO" id="GO:0046872">
    <property type="term" value="F:metal ion binding"/>
    <property type="evidence" value="ECO:0007669"/>
    <property type="project" value="UniProtKB-KW"/>
</dbReference>
<gene>
    <name evidence="9" type="primary">X-elementORF2_496</name>
    <name evidence="9" type="ORF">TNCV_3993981</name>
</gene>
<comment type="similarity">
    <text evidence="2">Belongs to the RNase H family.</text>
</comment>
<dbReference type="PROSITE" id="PS50879">
    <property type="entry name" value="RNASE_H_1"/>
    <property type="match status" value="1"/>
</dbReference>
<keyword evidence="9" id="KW-0695">RNA-directed DNA polymerase</keyword>
<feature type="domain" description="RNase H type-1" evidence="8">
    <location>
        <begin position="95"/>
        <end position="223"/>
    </location>
</feature>
<evidence type="ECO:0000256" key="5">
    <source>
        <dbReference type="ARBA" id="ARBA00022723"/>
    </source>
</evidence>
<evidence type="ECO:0000313" key="9">
    <source>
        <dbReference type="EMBL" id="GFY21354.1"/>
    </source>
</evidence>
<proteinExistence type="inferred from homology"/>
<dbReference type="Proteomes" id="UP000887159">
    <property type="component" value="Unassembled WGS sequence"/>
</dbReference>
<keyword evidence="4" id="KW-0540">Nuclease</keyword>
<dbReference type="InterPro" id="IPR002156">
    <property type="entry name" value="RNaseH_domain"/>
</dbReference>
<dbReference type="PANTHER" id="PTHR10642">
    <property type="entry name" value="RIBONUCLEASE H1"/>
    <property type="match status" value="1"/>
</dbReference>
<keyword evidence="10" id="KW-1185">Reference proteome</keyword>
<reference evidence="9" key="1">
    <citation type="submission" date="2020-08" db="EMBL/GenBank/DDBJ databases">
        <title>Multicomponent nature underlies the extraordinary mechanical properties of spider dragline silk.</title>
        <authorList>
            <person name="Kono N."/>
            <person name="Nakamura H."/>
            <person name="Mori M."/>
            <person name="Yoshida Y."/>
            <person name="Ohtoshi R."/>
            <person name="Malay A.D."/>
            <person name="Moran D.A.P."/>
            <person name="Tomita M."/>
            <person name="Numata K."/>
            <person name="Arakawa K."/>
        </authorList>
    </citation>
    <scope>NUCLEOTIDE SEQUENCE</scope>
</reference>
<evidence type="ECO:0000256" key="3">
    <source>
        <dbReference type="ARBA" id="ARBA00012180"/>
    </source>
</evidence>
<organism evidence="9 10">
    <name type="scientific">Trichonephila clavipes</name>
    <name type="common">Golden silk orbweaver</name>
    <name type="synonym">Nephila clavipes</name>
    <dbReference type="NCBI Taxonomy" id="2585209"/>
    <lineage>
        <taxon>Eukaryota</taxon>
        <taxon>Metazoa</taxon>
        <taxon>Ecdysozoa</taxon>
        <taxon>Arthropoda</taxon>
        <taxon>Chelicerata</taxon>
        <taxon>Arachnida</taxon>
        <taxon>Araneae</taxon>
        <taxon>Araneomorphae</taxon>
        <taxon>Entelegynae</taxon>
        <taxon>Araneoidea</taxon>
        <taxon>Nephilidae</taxon>
        <taxon>Trichonephila</taxon>
    </lineage>
</organism>
<sequence>MSVPSHPLKPFVLAIGLNRLYEAVHLTSNFFLERAKAVLNDAHLNNINIQENNILAFPPWDIQIFNYSNPFSGYDKAGTAAVIYQQLFSYHRSKYSKYIPVYTDGSKTAGHVGCGVVFNNTILNFTLHNSMSVFSAELTAILVALQHILVSNHRHFCVYTDSMSALESLHFLTERRHPTVIGILILLRKLERKCFDIIFSWVPGHVGILGNEQADTAARSMSDHMQRPVCYQDLKIFTQNYIHRVWQETWDQQILNKLHNIHPSTSHWAALPVRRHDVRLTRLRIGHTRFTHRHLLLSENAPECPSFKVPYSIYHILIDCPVFNHHRITFFHTSVLTLSDLVGETPHQNLFAFLLKIRFLHLI</sequence>
<dbReference type="GO" id="GO:0003964">
    <property type="term" value="F:RNA-directed DNA polymerase activity"/>
    <property type="evidence" value="ECO:0007669"/>
    <property type="project" value="UniProtKB-KW"/>
</dbReference>
<evidence type="ECO:0000256" key="4">
    <source>
        <dbReference type="ARBA" id="ARBA00022722"/>
    </source>
</evidence>
<evidence type="ECO:0000259" key="8">
    <source>
        <dbReference type="PROSITE" id="PS50879"/>
    </source>
</evidence>
<dbReference type="CDD" id="cd09276">
    <property type="entry name" value="Rnase_HI_RT_non_LTR"/>
    <property type="match status" value="1"/>
</dbReference>
<keyword evidence="9" id="KW-0808">Transferase</keyword>
<evidence type="ECO:0000256" key="1">
    <source>
        <dbReference type="ARBA" id="ARBA00000077"/>
    </source>
</evidence>
<keyword evidence="6" id="KW-0255">Endonuclease</keyword>
<dbReference type="EMBL" id="BMAU01021357">
    <property type="protein sequence ID" value="GFY21354.1"/>
    <property type="molecule type" value="Genomic_DNA"/>
</dbReference>
<evidence type="ECO:0000256" key="2">
    <source>
        <dbReference type="ARBA" id="ARBA00005300"/>
    </source>
</evidence>
<comment type="caution">
    <text evidence="9">The sequence shown here is derived from an EMBL/GenBank/DDBJ whole genome shotgun (WGS) entry which is preliminary data.</text>
</comment>
<keyword evidence="5" id="KW-0479">Metal-binding</keyword>
<dbReference type="InterPro" id="IPR036397">
    <property type="entry name" value="RNaseH_sf"/>
</dbReference>
<evidence type="ECO:0000256" key="7">
    <source>
        <dbReference type="ARBA" id="ARBA00022801"/>
    </source>
</evidence>
<dbReference type="SUPFAM" id="SSF53098">
    <property type="entry name" value="Ribonuclease H-like"/>
    <property type="match status" value="1"/>
</dbReference>
<dbReference type="PANTHER" id="PTHR10642:SF26">
    <property type="entry name" value="RIBONUCLEASE H1"/>
    <property type="match status" value="1"/>
</dbReference>
<dbReference type="AlphaFoldDB" id="A0A8X6VSS7"/>
<dbReference type="GO" id="GO:0004523">
    <property type="term" value="F:RNA-DNA hybrid ribonuclease activity"/>
    <property type="evidence" value="ECO:0007669"/>
    <property type="project" value="UniProtKB-EC"/>
</dbReference>
<dbReference type="EC" id="3.1.26.4" evidence="3"/>
<accession>A0A8X6VSS7</accession>
<dbReference type="GO" id="GO:0003676">
    <property type="term" value="F:nucleic acid binding"/>
    <property type="evidence" value="ECO:0007669"/>
    <property type="project" value="InterPro"/>
</dbReference>
<name>A0A8X6VSS7_TRICX</name>
<comment type="catalytic activity">
    <reaction evidence="1">
        <text>Endonucleolytic cleavage to 5'-phosphomonoester.</text>
        <dbReference type="EC" id="3.1.26.4"/>
    </reaction>
</comment>
<keyword evidence="9" id="KW-0548">Nucleotidyltransferase</keyword>
<dbReference type="Pfam" id="PF00075">
    <property type="entry name" value="RNase_H"/>
    <property type="match status" value="1"/>
</dbReference>
<dbReference type="InterPro" id="IPR012337">
    <property type="entry name" value="RNaseH-like_sf"/>
</dbReference>
<evidence type="ECO:0000256" key="6">
    <source>
        <dbReference type="ARBA" id="ARBA00022759"/>
    </source>
</evidence>
<keyword evidence="7" id="KW-0378">Hydrolase</keyword>
<dbReference type="InterPro" id="IPR050092">
    <property type="entry name" value="RNase_H"/>
</dbReference>